<evidence type="ECO:0000256" key="2">
    <source>
        <dbReference type="ARBA" id="ARBA00022603"/>
    </source>
</evidence>
<dbReference type="InterPro" id="IPR011639">
    <property type="entry name" value="MethylTrfase_TaqI-like_dom"/>
</dbReference>
<proteinExistence type="predicted"/>
<dbReference type="InterPro" id="IPR050953">
    <property type="entry name" value="N4_N6_ade-DNA_methylase"/>
</dbReference>
<dbReference type="InterPro" id="IPR054520">
    <property type="entry name" value="M_Eco57I_C"/>
</dbReference>
<dbReference type="HOGENOM" id="CLU_002539_1_1_0"/>
<feature type="domain" description="Type II methyltransferase M.TaqI-like" evidence="7">
    <location>
        <begin position="476"/>
        <end position="789"/>
    </location>
</feature>
<dbReference type="GO" id="GO:0009007">
    <property type="term" value="F:site-specific DNA-methyltransferase (adenine-specific) activity"/>
    <property type="evidence" value="ECO:0007669"/>
    <property type="project" value="UniProtKB-EC"/>
</dbReference>
<dbReference type="Gene3D" id="3.40.50.150">
    <property type="entry name" value="Vaccinia Virus protein VP39"/>
    <property type="match status" value="1"/>
</dbReference>
<keyword evidence="10" id="KW-1185">Reference proteome</keyword>
<evidence type="ECO:0000256" key="1">
    <source>
        <dbReference type="ARBA" id="ARBA00011900"/>
    </source>
</evidence>
<evidence type="ECO:0000256" key="4">
    <source>
        <dbReference type="ARBA" id="ARBA00022691"/>
    </source>
</evidence>
<feature type="coiled-coil region" evidence="6">
    <location>
        <begin position="623"/>
        <end position="650"/>
    </location>
</feature>
<keyword evidence="3" id="KW-0808">Transferase</keyword>
<keyword evidence="2" id="KW-0489">Methyltransferase</keyword>
<dbReference type="EC" id="2.1.1.72" evidence="1"/>
<organism evidence="9 10">
    <name type="scientific">Anaerolinea thermophila (strain DSM 14523 / JCM 11388 / NBRC 100420 / UNI-1)</name>
    <dbReference type="NCBI Taxonomy" id="926569"/>
    <lineage>
        <taxon>Bacteria</taxon>
        <taxon>Bacillati</taxon>
        <taxon>Chloroflexota</taxon>
        <taxon>Anaerolineae</taxon>
        <taxon>Anaerolineales</taxon>
        <taxon>Anaerolineaceae</taxon>
        <taxon>Anaerolinea</taxon>
    </lineage>
</organism>
<dbReference type="InterPro" id="IPR002052">
    <property type="entry name" value="DNA_methylase_N6_adenine_CS"/>
</dbReference>
<dbReference type="STRING" id="926569.ANT_21180"/>
<dbReference type="EMBL" id="AP012029">
    <property type="protein sequence ID" value="BAJ64144.1"/>
    <property type="molecule type" value="Genomic_DNA"/>
</dbReference>
<dbReference type="KEGG" id="atm:ANT_21180"/>
<dbReference type="PANTHER" id="PTHR33841:SF1">
    <property type="entry name" value="DNA METHYLTRANSFERASE A"/>
    <property type="match status" value="1"/>
</dbReference>
<dbReference type="PRINTS" id="PR00507">
    <property type="entry name" value="N12N6MTFRASE"/>
</dbReference>
<protein>
    <recommendedName>
        <fullName evidence="1">site-specific DNA-methyltransferase (adenine-specific)</fullName>
        <ecNumber evidence="1">2.1.1.72</ecNumber>
    </recommendedName>
</protein>
<evidence type="ECO:0000256" key="6">
    <source>
        <dbReference type="SAM" id="Coils"/>
    </source>
</evidence>
<sequence>MATNNVQKLIESFSPQQLTTFLRQKAPSFRPISENLTNYLNRDDAFDQAVKMGVIELPHSQTVLVGAVHVSDELTARSSKRKQYELVKRILKDSNHNAAIFAFYDRAGRFRLSLVTVSYHGTRRQFSTFRRYTFFVDPALPNKTFVQQMSRASFDKLESILQTFSLEAVSDEFYKEFESKFNEIAEKVQGTEDKDLAKDFALLFTIRTIFIGFVQKKGWLGDNPRFLQDFWSEYQSTGASNTFYKEWLEPLFFEALNSSPGQKVSYGHAPFSQKTQDILQMAPYLNGELFKRKRGVDDQGLWLPDEVIGVFFDFLFEYNFTVEENELYDEELELNPEFLGIIFERITNKEQGAVYTPRVEVDLMCRLALVKWLEQTTSIQKENLYHLFFCEAGTGQEFDEYQRQGDFSPAEIRTLIKQLESVTVCDPAAGSGAFEVGMLQVLDQVLENLYSRNNTPADLKAQAPSAFERKKAIIANSLYGVEVKRWAVWINHLRLWLTLFVDMPDKFKDSQTPLLPNLTFKVRTGDSLVQRIGSKTFPVHGHASLPPAIKRQITELKKKKRDFFYNQSNDYRPIEQEELSVFRAILDAEIESRKAEIRKLLAPKPQQNALFEIKPTQQELDLAQATKAQREALEAEIAELEAQKRNLKDERPFIWAIEFAEIFFDQGGFDIIIGNPPYVRQESISDPNGRLNPKDYKAALEEMVRLDFPEYFAKSKVQLNEFKKNRKPDGRSDLYTYFYIRSLRLLNPQGVHVFICSNSWLDVGYGGWLQEFFLRRAPLYLVIDNHAKRSFERADVNTIISVAGAPERGVPSEHAVRFVAFKRPFEEAALSDNFIAIERALDITRTEDYRVVPLSAAELLREGSEGGQTEAQDAKQYEGDKWGGKYLRAPEIYFTILEKGKGKLVRLGEIADVRFGIKTGANEFFYLTPLGPGSRPGLLRVRNDAGWEGEIEEEFLKPVIKSPRECKGVIINRDDLHYLVFLCNKSKSELLGTKALEYIKWGEESEVEIKQGRDEGKKVRGYHNISTLEGRKRWWNLGYWEPSIGILPASHNDSYRFFWNIANVLPDKRLYLLYSSPNVLSFMNSTIYQLLLEVESRTGLGEGLLDLTVYEYASSKVLLVDDAQKFLFNRPVFNIFQECGINPATSVPISMQDPSPLPDRVALDSIFFESLGLNEEERKEVYRAVCQLVWERISKAKSV</sequence>
<dbReference type="PANTHER" id="PTHR33841">
    <property type="entry name" value="DNA METHYLTRANSFERASE YEEA-RELATED"/>
    <property type="match status" value="1"/>
</dbReference>
<dbReference type="eggNOG" id="COG1002">
    <property type="taxonomic scope" value="Bacteria"/>
</dbReference>
<keyword evidence="6" id="KW-0175">Coiled coil</keyword>
<dbReference type="InParanoid" id="E8MXR3"/>
<dbReference type="GO" id="GO:0032259">
    <property type="term" value="P:methylation"/>
    <property type="evidence" value="ECO:0007669"/>
    <property type="project" value="UniProtKB-KW"/>
</dbReference>
<dbReference type="PROSITE" id="PS00092">
    <property type="entry name" value="N6_MTASE"/>
    <property type="match status" value="1"/>
</dbReference>
<dbReference type="InterPro" id="IPR029063">
    <property type="entry name" value="SAM-dependent_MTases_sf"/>
</dbReference>
<evidence type="ECO:0000313" key="10">
    <source>
        <dbReference type="Proteomes" id="UP000008922"/>
    </source>
</evidence>
<dbReference type="eggNOG" id="COG0827">
    <property type="taxonomic scope" value="Bacteria"/>
</dbReference>
<dbReference type="GO" id="GO:0006304">
    <property type="term" value="P:DNA modification"/>
    <property type="evidence" value="ECO:0007669"/>
    <property type="project" value="InterPro"/>
</dbReference>
<dbReference type="AlphaFoldDB" id="E8MXR3"/>
<dbReference type="SUPFAM" id="SSF53335">
    <property type="entry name" value="S-adenosyl-L-methionine-dependent methyltransferases"/>
    <property type="match status" value="1"/>
</dbReference>
<feature type="domain" description="Type II methyltransferase M.Eco57I C-terminal" evidence="8">
    <location>
        <begin position="880"/>
        <end position="1114"/>
    </location>
</feature>
<dbReference type="Pfam" id="PF07669">
    <property type="entry name" value="Eco57I"/>
    <property type="match status" value="1"/>
</dbReference>
<dbReference type="Proteomes" id="UP000008922">
    <property type="component" value="Chromosome"/>
</dbReference>
<evidence type="ECO:0000256" key="3">
    <source>
        <dbReference type="ARBA" id="ARBA00022679"/>
    </source>
</evidence>
<accession>E8MXR3</accession>
<gene>
    <name evidence="9" type="ordered locus">ANT_21180</name>
</gene>
<evidence type="ECO:0000256" key="5">
    <source>
        <dbReference type="ARBA" id="ARBA00047942"/>
    </source>
</evidence>
<dbReference type="REBASE" id="32152">
    <property type="entry name" value="AthUNI1ORF21180P"/>
</dbReference>
<dbReference type="Pfam" id="PF22837">
    <property type="entry name" value="M_Eco57I_C"/>
    <property type="match status" value="1"/>
</dbReference>
<reference evidence="9 10" key="1">
    <citation type="submission" date="2010-12" db="EMBL/GenBank/DDBJ databases">
        <title>Whole genome sequence of Anaerolinea thermophila UNI-1.</title>
        <authorList>
            <person name="Narita-Yamada S."/>
            <person name="Kishi E."/>
            <person name="Watanabe Y."/>
            <person name="Takasaki K."/>
            <person name="Ankai A."/>
            <person name="Oguchi A."/>
            <person name="Fukui S."/>
            <person name="Takahashi M."/>
            <person name="Yashiro I."/>
            <person name="Hosoyama A."/>
            <person name="Sekiguchi Y."/>
            <person name="Hanada S."/>
            <person name="Fujita N."/>
        </authorList>
    </citation>
    <scope>NUCLEOTIDE SEQUENCE [LARGE SCALE GENOMIC DNA]</scope>
    <source>
        <strain evidence="10">DSM 14523 / JCM 11388 / NBRC 100420 / UNI-1</strain>
    </source>
</reference>
<evidence type="ECO:0000313" key="9">
    <source>
        <dbReference type="EMBL" id="BAJ64144.1"/>
    </source>
</evidence>
<dbReference type="OrthoDB" id="134716at2"/>
<comment type="catalytic activity">
    <reaction evidence="5">
        <text>a 2'-deoxyadenosine in DNA + S-adenosyl-L-methionine = an N(6)-methyl-2'-deoxyadenosine in DNA + S-adenosyl-L-homocysteine + H(+)</text>
        <dbReference type="Rhea" id="RHEA:15197"/>
        <dbReference type="Rhea" id="RHEA-COMP:12418"/>
        <dbReference type="Rhea" id="RHEA-COMP:12419"/>
        <dbReference type="ChEBI" id="CHEBI:15378"/>
        <dbReference type="ChEBI" id="CHEBI:57856"/>
        <dbReference type="ChEBI" id="CHEBI:59789"/>
        <dbReference type="ChEBI" id="CHEBI:90615"/>
        <dbReference type="ChEBI" id="CHEBI:90616"/>
        <dbReference type="EC" id="2.1.1.72"/>
    </reaction>
</comment>
<dbReference type="GO" id="GO:0003676">
    <property type="term" value="F:nucleic acid binding"/>
    <property type="evidence" value="ECO:0007669"/>
    <property type="project" value="InterPro"/>
</dbReference>
<evidence type="ECO:0000259" key="8">
    <source>
        <dbReference type="Pfam" id="PF22837"/>
    </source>
</evidence>
<keyword evidence="4" id="KW-0949">S-adenosyl-L-methionine</keyword>
<name>E8MXR3_ANATU</name>
<evidence type="ECO:0000259" key="7">
    <source>
        <dbReference type="Pfam" id="PF07669"/>
    </source>
</evidence>